<sequence>MEKLTSHCALFHFRSQPPAMADLQTPLVQPKRKKVLVDYLLRFASARADRRWMPARIRHLQPWHPQGGAATITYPTMGQQQFMISSHSSSMQKKVERIRRRTEGGPC</sequence>
<accession>A0A8R7RCT2</accession>
<keyword evidence="3" id="KW-1185">Reference proteome</keyword>
<reference evidence="2" key="2">
    <citation type="submission" date="2022-06" db="UniProtKB">
        <authorList>
            <consortium name="EnsemblPlants"/>
        </authorList>
    </citation>
    <scope>IDENTIFICATION</scope>
</reference>
<dbReference type="AlphaFoldDB" id="A0A8R7RCT2"/>
<dbReference type="EnsemblPlants" id="TuG1812S0000551400.01.T01">
    <property type="protein sequence ID" value="TuG1812S0000551400.01.T01"/>
    <property type="gene ID" value="TuG1812S0000551400.01"/>
</dbReference>
<evidence type="ECO:0000313" key="2">
    <source>
        <dbReference type="EnsemblPlants" id="TuG1812S0000551400.01.T01"/>
    </source>
</evidence>
<name>A0A8R7RCT2_TRIUA</name>
<dbReference type="Gramene" id="TuG1812S0000551400.01.T01">
    <property type="protein sequence ID" value="TuG1812S0000551400.01.T01"/>
    <property type="gene ID" value="TuG1812S0000551400.01"/>
</dbReference>
<protein>
    <submittedName>
        <fullName evidence="2">Uncharacterized protein</fullName>
    </submittedName>
</protein>
<feature type="region of interest" description="Disordered" evidence="1">
    <location>
        <begin position="85"/>
        <end position="107"/>
    </location>
</feature>
<organism evidence="2 3">
    <name type="scientific">Triticum urartu</name>
    <name type="common">Red wild einkorn</name>
    <name type="synonym">Crithodium urartu</name>
    <dbReference type="NCBI Taxonomy" id="4572"/>
    <lineage>
        <taxon>Eukaryota</taxon>
        <taxon>Viridiplantae</taxon>
        <taxon>Streptophyta</taxon>
        <taxon>Embryophyta</taxon>
        <taxon>Tracheophyta</taxon>
        <taxon>Spermatophyta</taxon>
        <taxon>Magnoliopsida</taxon>
        <taxon>Liliopsida</taxon>
        <taxon>Poales</taxon>
        <taxon>Poaceae</taxon>
        <taxon>BOP clade</taxon>
        <taxon>Pooideae</taxon>
        <taxon>Triticodae</taxon>
        <taxon>Triticeae</taxon>
        <taxon>Triticinae</taxon>
        <taxon>Triticum</taxon>
    </lineage>
</organism>
<evidence type="ECO:0000256" key="1">
    <source>
        <dbReference type="SAM" id="MobiDB-lite"/>
    </source>
</evidence>
<proteinExistence type="predicted"/>
<dbReference type="Proteomes" id="UP000015106">
    <property type="component" value="Unassembled WGS sequence"/>
</dbReference>
<reference evidence="3" key="1">
    <citation type="journal article" date="2013" name="Nature">
        <title>Draft genome of the wheat A-genome progenitor Triticum urartu.</title>
        <authorList>
            <person name="Ling H.Q."/>
            <person name="Zhao S."/>
            <person name="Liu D."/>
            <person name="Wang J."/>
            <person name="Sun H."/>
            <person name="Zhang C."/>
            <person name="Fan H."/>
            <person name="Li D."/>
            <person name="Dong L."/>
            <person name="Tao Y."/>
            <person name="Gao C."/>
            <person name="Wu H."/>
            <person name="Li Y."/>
            <person name="Cui Y."/>
            <person name="Guo X."/>
            <person name="Zheng S."/>
            <person name="Wang B."/>
            <person name="Yu K."/>
            <person name="Liang Q."/>
            <person name="Yang W."/>
            <person name="Lou X."/>
            <person name="Chen J."/>
            <person name="Feng M."/>
            <person name="Jian J."/>
            <person name="Zhang X."/>
            <person name="Luo G."/>
            <person name="Jiang Y."/>
            <person name="Liu J."/>
            <person name="Wang Z."/>
            <person name="Sha Y."/>
            <person name="Zhang B."/>
            <person name="Wu H."/>
            <person name="Tang D."/>
            <person name="Shen Q."/>
            <person name="Xue P."/>
            <person name="Zou S."/>
            <person name="Wang X."/>
            <person name="Liu X."/>
            <person name="Wang F."/>
            <person name="Yang Y."/>
            <person name="An X."/>
            <person name="Dong Z."/>
            <person name="Zhang K."/>
            <person name="Zhang X."/>
            <person name="Luo M.C."/>
            <person name="Dvorak J."/>
            <person name="Tong Y."/>
            <person name="Wang J."/>
            <person name="Yang H."/>
            <person name="Li Z."/>
            <person name="Wang D."/>
            <person name="Zhang A."/>
            <person name="Wang J."/>
        </authorList>
    </citation>
    <scope>NUCLEOTIDE SEQUENCE</scope>
    <source>
        <strain evidence="3">cv. G1812</strain>
    </source>
</reference>
<evidence type="ECO:0000313" key="3">
    <source>
        <dbReference type="Proteomes" id="UP000015106"/>
    </source>
</evidence>